<feature type="domain" description="AIG1-type G" evidence="5">
    <location>
        <begin position="402"/>
        <end position="603"/>
    </location>
</feature>
<dbReference type="InterPro" id="IPR027417">
    <property type="entry name" value="P-loop_NTPase"/>
</dbReference>
<dbReference type="InterPro" id="IPR045058">
    <property type="entry name" value="GIMA/IAN/Toc"/>
</dbReference>
<dbReference type="Proteomes" id="UP001311232">
    <property type="component" value="Unassembled WGS sequence"/>
</dbReference>
<sequence length="1141" mass="132125">MPPAKKSQKEEDEGFTLKDIHTQNLLTSAELRPSSSPSPPSDFKLLPTPLSPHFCAEDCSNGEQLDFKKSVRKRPTGTYQFQHRGRTRIMPEFQRTVDGDRFSHHKHSKSPAPQHIPPDFFTEEHKVRFCRILEYISDQSFNHSLVLITPGEAPEQNYVGLTALESLVKECRGKLLWKRTTVLPVLLNSLLKTLTEHKGQYVSSDKFEEPTSLDIQAPGSAFRIVLLGKSEEKKTKLGNFIIGSSINHFQKNSAPNKCAVIKGEWKGYSLTVVKTPNVFSMSEKTIKAEMRRCANLCEPGPNVLLLLVKPSFTQKKSQTLTSVLSLFGPEPLKHSVVVKTHEETESQAVKQLVRDCDERVYNMFENDQKILMRKVRSTVQKNKGVFLTFAEEHMEPGPGFNKPGLNLVLCGRRGAEKTSVTKAILGQTELHLVFNPLEITMNQGEVFGRWVSVLEMPFLYGKAQQEVMEESFRCISLCDPEGVHAFILVLPVAPLTDEDKGELQTMQDTFSSRVNDFTMVLFTVESDHTAPAVTDFIRESRGVQELCQSCEGRYIVLNIKDRHQIPELLHAVEKTNISVDKQHSYTTKTHANAHAEKVLEKEKNIVHLKAELQNLKAIPNSVDEQPRPDNLRIVLIGKTGCGKSSSGNTILGREEFRAETFQNSVTKRCQKAQNEVAGRTVTVVDTPGLFDTSLSNEEVNEEMTKCISLLAPGPHVFLLVLQIGRFTNEEKETKLVKRVFGKTSEKFTIVLFTKGESLDHHSLSLEEYIEKGEDFLKNLIEDCGGRYHVFNNYDKQNKPQQVSELIEKIEKMVKKNGGGCFTSEMLREAEAAIQKEVEKILKDKQEDMQREMQKLRRQRDKEVNEMRETMEKQKAELPREREGKLKQLEQMRVKISSESEKMKREKEKRQEEDEEKKKEEKMERQESEAQLKELQEKIDSTTDLEKKSLLEQIKESKRKEQESKKREQNEYWDRRRKENESKQKIAESKLKRLQMDYDQTKETSEQEFNDEDEKLRELEEKYKKKAEDIRKRFEDEARQQAEEHNGFREKYTTNFAGLMEEHREEIRTLKRKHEREIQETEKKLQREYKLLDNLLNHKEIQLKVELERKESHLKEIEHLKKVQEKELMTMKDKYKNRCVIA</sequence>
<feature type="domain" description="AIG1-type G" evidence="5">
    <location>
        <begin position="628"/>
        <end position="830"/>
    </location>
</feature>
<evidence type="ECO:0000313" key="7">
    <source>
        <dbReference type="Proteomes" id="UP001311232"/>
    </source>
</evidence>
<keyword evidence="3" id="KW-0342">GTP-binding</keyword>
<keyword evidence="7" id="KW-1185">Reference proteome</keyword>
<organism evidence="6 7">
    <name type="scientific">Crenichthys baileyi</name>
    <name type="common">White River springfish</name>
    <dbReference type="NCBI Taxonomy" id="28760"/>
    <lineage>
        <taxon>Eukaryota</taxon>
        <taxon>Metazoa</taxon>
        <taxon>Chordata</taxon>
        <taxon>Craniata</taxon>
        <taxon>Vertebrata</taxon>
        <taxon>Euteleostomi</taxon>
        <taxon>Actinopterygii</taxon>
        <taxon>Neopterygii</taxon>
        <taxon>Teleostei</taxon>
        <taxon>Neoteleostei</taxon>
        <taxon>Acanthomorphata</taxon>
        <taxon>Ovalentaria</taxon>
        <taxon>Atherinomorphae</taxon>
        <taxon>Cyprinodontiformes</taxon>
        <taxon>Goodeidae</taxon>
        <taxon>Crenichthys</taxon>
    </lineage>
</organism>
<name>A0AAV9S9U1_9TELE</name>
<dbReference type="PROSITE" id="PS51720">
    <property type="entry name" value="G_AIG1"/>
    <property type="match status" value="2"/>
</dbReference>
<evidence type="ECO:0000256" key="4">
    <source>
        <dbReference type="SAM" id="MobiDB-lite"/>
    </source>
</evidence>
<proteinExistence type="inferred from homology"/>
<dbReference type="AlphaFoldDB" id="A0AAV9S9U1"/>
<protein>
    <recommendedName>
        <fullName evidence="5">AIG1-type G domain-containing protein</fullName>
    </recommendedName>
</protein>
<dbReference type="InterPro" id="IPR006703">
    <property type="entry name" value="G_AIG1"/>
</dbReference>
<dbReference type="SUPFAM" id="SSF52540">
    <property type="entry name" value="P-loop containing nucleoside triphosphate hydrolases"/>
    <property type="match status" value="2"/>
</dbReference>
<dbReference type="PANTHER" id="PTHR10903">
    <property type="entry name" value="GTPASE, IMAP FAMILY MEMBER-RELATED"/>
    <property type="match status" value="1"/>
</dbReference>
<dbReference type="PANTHER" id="PTHR10903:SF188">
    <property type="entry name" value="GTPASE IMAP FAMILY MEMBER 2-LIKE-RELATED"/>
    <property type="match status" value="1"/>
</dbReference>
<comment type="caution">
    <text evidence="6">The sequence shown here is derived from an EMBL/GenBank/DDBJ whole genome shotgun (WGS) entry which is preliminary data.</text>
</comment>
<feature type="region of interest" description="Disordered" evidence="4">
    <location>
        <begin position="1"/>
        <end position="47"/>
    </location>
</feature>
<gene>
    <name evidence="6" type="ORF">CRENBAI_022947</name>
</gene>
<evidence type="ECO:0000256" key="1">
    <source>
        <dbReference type="ARBA" id="ARBA00008535"/>
    </source>
</evidence>
<accession>A0AAV9S9U1</accession>
<comment type="similarity">
    <text evidence="1">Belongs to the TRAFAC class TrmE-Era-EngA-EngB-Septin-like GTPase superfamily. AIG1/Toc34/Toc159-like paraseptin GTPase family. IAN subfamily.</text>
</comment>
<dbReference type="Pfam" id="PF04548">
    <property type="entry name" value="AIG1"/>
    <property type="match status" value="3"/>
</dbReference>
<dbReference type="FunFam" id="3.40.50.300:FF:000366">
    <property type="entry name" value="GTPase, IMAP family member 2"/>
    <property type="match status" value="1"/>
</dbReference>
<evidence type="ECO:0000313" key="6">
    <source>
        <dbReference type="EMBL" id="KAK5618059.1"/>
    </source>
</evidence>
<evidence type="ECO:0000256" key="2">
    <source>
        <dbReference type="ARBA" id="ARBA00022741"/>
    </source>
</evidence>
<dbReference type="EMBL" id="JAHHUM010000644">
    <property type="protein sequence ID" value="KAK5618059.1"/>
    <property type="molecule type" value="Genomic_DNA"/>
</dbReference>
<keyword evidence="2" id="KW-0547">Nucleotide-binding</keyword>
<evidence type="ECO:0000256" key="3">
    <source>
        <dbReference type="ARBA" id="ARBA00023134"/>
    </source>
</evidence>
<dbReference type="GO" id="GO:0005525">
    <property type="term" value="F:GTP binding"/>
    <property type="evidence" value="ECO:0007669"/>
    <property type="project" value="UniProtKB-KW"/>
</dbReference>
<dbReference type="CDD" id="cd01852">
    <property type="entry name" value="AIG1"/>
    <property type="match status" value="1"/>
</dbReference>
<reference evidence="6 7" key="1">
    <citation type="submission" date="2021-06" db="EMBL/GenBank/DDBJ databases">
        <authorList>
            <person name="Palmer J.M."/>
        </authorList>
    </citation>
    <scope>NUCLEOTIDE SEQUENCE [LARGE SCALE GENOMIC DNA]</scope>
    <source>
        <strain evidence="6 7">MEX-2019</strain>
        <tissue evidence="6">Muscle</tissue>
    </source>
</reference>
<feature type="compositionally biased region" description="Basic and acidic residues" evidence="4">
    <location>
        <begin position="851"/>
        <end position="1004"/>
    </location>
</feature>
<dbReference type="Gene3D" id="3.40.50.300">
    <property type="entry name" value="P-loop containing nucleotide triphosphate hydrolases"/>
    <property type="match status" value="3"/>
</dbReference>
<feature type="region of interest" description="Disordered" evidence="4">
    <location>
        <begin position="851"/>
        <end position="1014"/>
    </location>
</feature>
<evidence type="ECO:0000259" key="5">
    <source>
        <dbReference type="PROSITE" id="PS51720"/>
    </source>
</evidence>